<protein>
    <recommendedName>
        <fullName evidence="2">Protein MIX23</fullName>
    </recommendedName>
    <alternativeName>
        <fullName evidence="3">Coiled-coil domain-containing protein 58</fullName>
    </alternativeName>
</protein>
<comment type="similarity">
    <text evidence="1">Belongs to the MIX23 family.</text>
</comment>
<dbReference type="PANTHER" id="PTHR31905">
    <property type="entry name" value="COILED-COIL DOMAIN-CONTAINING PROTEIN 58"/>
    <property type="match status" value="1"/>
</dbReference>
<evidence type="ECO:0000256" key="3">
    <source>
        <dbReference type="ARBA" id="ARBA00030733"/>
    </source>
</evidence>
<reference evidence="4" key="1">
    <citation type="submission" date="2022-01" db="EMBL/GenBank/DDBJ databases">
        <authorList>
            <person name="King R."/>
        </authorList>
    </citation>
    <scope>NUCLEOTIDE SEQUENCE</scope>
</reference>
<dbReference type="AlphaFoldDB" id="A0A9N9TJX2"/>
<name>A0A9N9TJX2_PHYSR</name>
<dbReference type="PANTHER" id="PTHR31905:SF2">
    <property type="entry name" value="PROTEIN MIX23"/>
    <property type="match status" value="1"/>
</dbReference>
<dbReference type="OrthoDB" id="5593818at2759"/>
<evidence type="ECO:0000313" key="5">
    <source>
        <dbReference type="Proteomes" id="UP001153712"/>
    </source>
</evidence>
<evidence type="ECO:0000256" key="1">
    <source>
        <dbReference type="ARBA" id="ARBA00024204"/>
    </source>
</evidence>
<evidence type="ECO:0000313" key="4">
    <source>
        <dbReference type="EMBL" id="CAG9857708.1"/>
    </source>
</evidence>
<sequence length="137" mass="15767">MPSAVMECPDFSEFQEALKSMRRPHDIIINTINDVVPTGSFHSDEAAACRSLYETLESGNVKRENYIKNCITITADNVKKLRETRENNADDTRLSKALRAEQTKLRMLQVELTVEDLLKDRTTKVFHQKCGKYYKPL</sequence>
<dbReference type="GO" id="GO:0005758">
    <property type="term" value="C:mitochondrial intermembrane space"/>
    <property type="evidence" value="ECO:0007669"/>
    <property type="project" value="InterPro"/>
</dbReference>
<accession>A0A9N9TJX2</accession>
<dbReference type="EMBL" id="OU900107">
    <property type="protein sequence ID" value="CAG9857708.1"/>
    <property type="molecule type" value="Genomic_DNA"/>
</dbReference>
<dbReference type="InterPro" id="IPR019171">
    <property type="entry name" value="MIX23"/>
</dbReference>
<dbReference type="Proteomes" id="UP001153712">
    <property type="component" value="Chromosome 14"/>
</dbReference>
<organism evidence="4 5">
    <name type="scientific">Phyllotreta striolata</name>
    <name type="common">Striped flea beetle</name>
    <name type="synonym">Crioceris striolata</name>
    <dbReference type="NCBI Taxonomy" id="444603"/>
    <lineage>
        <taxon>Eukaryota</taxon>
        <taxon>Metazoa</taxon>
        <taxon>Ecdysozoa</taxon>
        <taxon>Arthropoda</taxon>
        <taxon>Hexapoda</taxon>
        <taxon>Insecta</taxon>
        <taxon>Pterygota</taxon>
        <taxon>Neoptera</taxon>
        <taxon>Endopterygota</taxon>
        <taxon>Coleoptera</taxon>
        <taxon>Polyphaga</taxon>
        <taxon>Cucujiformia</taxon>
        <taxon>Chrysomeloidea</taxon>
        <taxon>Chrysomelidae</taxon>
        <taxon>Galerucinae</taxon>
        <taxon>Alticini</taxon>
        <taxon>Phyllotreta</taxon>
    </lineage>
</organism>
<proteinExistence type="inferred from homology"/>
<dbReference type="Pfam" id="PF09774">
    <property type="entry name" value="MIX23"/>
    <property type="match status" value="1"/>
</dbReference>
<gene>
    <name evidence="4" type="ORF">PHYEVI_LOCUS4109</name>
</gene>
<keyword evidence="5" id="KW-1185">Reference proteome</keyword>
<evidence type="ECO:0000256" key="2">
    <source>
        <dbReference type="ARBA" id="ARBA00024228"/>
    </source>
</evidence>